<dbReference type="InterPro" id="IPR002110">
    <property type="entry name" value="Ankyrin_rpt"/>
</dbReference>
<dbReference type="PROSITE" id="PS50088">
    <property type="entry name" value="ANK_REPEAT"/>
    <property type="match status" value="1"/>
</dbReference>
<keyword evidence="1" id="KW-0677">Repeat</keyword>
<dbReference type="Pfam" id="PF13637">
    <property type="entry name" value="Ank_4"/>
    <property type="match status" value="1"/>
</dbReference>
<gene>
    <name evidence="4" type="ORF">AV274_4439</name>
</gene>
<dbReference type="SUPFAM" id="SSF48403">
    <property type="entry name" value="Ankyrin repeat"/>
    <property type="match status" value="1"/>
</dbReference>
<dbReference type="Proteomes" id="UP000078348">
    <property type="component" value="Unassembled WGS sequence"/>
</dbReference>
<reference evidence="4 5" key="1">
    <citation type="submission" date="2016-05" db="EMBL/GenBank/DDBJ databases">
        <title>Nuclear genome of Blastocystis sp. subtype 1 NandII.</title>
        <authorList>
            <person name="Gentekaki E."/>
            <person name="Curtis B."/>
            <person name="Stairs C."/>
            <person name="Eme L."/>
            <person name="Herman E."/>
            <person name="Klimes V."/>
            <person name="Arias M.C."/>
            <person name="Elias M."/>
            <person name="Hilliou F."/>
            <person name="Klute M."/>
            <person name="Malik S.-B."/>
            <person name="Pightling A."/>
            <person name="Rachubinski R."/>
            <person name="Salas D."/>
            <person name="Schlacht A."/>
            <person name="Suga H."/>
            <person name="Archibald J."/>
            <person name="Ball S.G."/>
            <person name="Clark G."/>
            <person name="Dacks J."/>
            <person name="Van Der Giezen M."/>
            <person name="Tsaousis A."/>
            <person name="Roger A."/>
        </authorList>
    </citation>
    <scope>NUCLEOTIDE SEQUENCE [LARGE SCALE GENOMIC DNA]</scope>
    <source>
        <strain evidence="5">ATCC 50177 / NandII</strain>
    </source>
</reference>
<dbReference type="GO" id="GO:0004842">
    <property type="term" value="F:ubiquitin-protein transferase activity"/>
    <property type="evidence" value="ECO:0007669"/>
    <property type="project" value="TreeGrafter"/>
</dbReference>
<name>A0A196SA60_BLAHN</name>
<feature type="repeat" description="ANK" evidence="3">
    <location>
        <begin position="441"/>
        <end position="473"/>
    </location>
</feature>
<dbReference type="PANTHER" id="PTHR24171:SF8">
    <property type="entry name" value="BRCA1-ASSOCIATED RING DOMAIN PROTEIN 1"/>
    <property type="match status" value="1"/>
</dbReference>
<evidence type="ECO:0000256" key="3">
    <source>
        <dbReference type="PROSITE-ProRule" id="PRU00023"/>
    </source>
</evidence>
<keyword evidence="2 3" id="KW-0040">ANK repeat</keyword>
<evidence type="ECO:0000256" key="1">
    <source>
        <dbReference type="ARBA" id="ARBA00022737"/>
    </source>
</evidence>
<dbReference type="PANTHER" id="PTHR24171">
    <property type="entry name" value="ANKYRIN REPEAT DOMAIN-CONTAINING PROTEIN 39-RELATED"/>
    <property type="match status" value="1"/>
</dbReference>
<dbReference type="GO" id="GO:0085020">
    <property type="term" value="P:protein K6-linked ubiquitination"/>
    <property type="evidence" value="ECO:0007669"/>
    <property type="project" value="TreeGrafter"/>
</dbReference>
<evidence type="ECO:0000313" key="5">
    <source>
        <dbReference type="Proteomes" id="UP000078348"/>
    </source>
</evidence>
<accession>A0A196SA60</accession>
<sequence length="713" mass="79784">MCPRTKYNRRLVCNSCERHKLASKEKYGTDEPTANRSVNATIPVQNAVQPGMMPMNAAPQSQPIPAPAMQPMFPVHMDADMHPQNMMSAMDRMSMQSSTNPADSFSTSVYQPSGSFHNGFMTNDIGEEAFPGQFPNFLSKDGKLYSFESSSFVDHPPMMLNDGRVVSFDKINSIFMPNNNVSFNSIDDLQHFHTSEDAFNPTASSIPSLADGKMMDSAKFITDPPKRDAHDAFGLPMVAQDADLDPMPPFANDQVIGSIPVLSSIAEQAADYTDLIHLNVRNNPSSFAVVPVSVGWVTDLQVIRSQTTLLQIRQYLDTVLFAHMSPRPGYAFLSRTGGRIAREQEAEVLAWNEVLEEEWTHHTFSAIVTRYHLFIVLEASDVMMMSLKRKRVGPEENEPTLTPEQVKEAFAKSGEAAQQEMVWQYLCDHHFNVTRQSPDGRKESLLSVAARHGDQQAFLWLLEHGADVNAVDERKNSLLHQAGAAGNQRVAMVLLSLLWRKTVLFSGYPDFMHVNEKGEDAVDVTTDEALKGLIRACIDRYSVVSVNNLKPTDTMEDVRNRIIANCALKESIRQAKFIVNDCVVMPAQEHDIPARLCAHKENSFIIYIPPTLHILEQVGVEIKNPADVMEKEAFNMLIYSFSHMTLDPVGSFRSSYSVKNLDVEKEEGLTSSSRMMSVAGESNNRIYKPVSVGGNTEEKRKMIENNMKECRVY</sequence>
<dbReference type="EMBL" id="LXWW01000312">
    <property type="protein sequence ID" value="OAO13945.1"/>
    <property type="molecule type" value="Genomic_DNA"/>
</dbReference>
<comment type="caution">
    <text evidence="4">The sequence shown here is derived from an EMBL/GenBank/DDBJ whole genome shotgun (WGS) entry which is preliminary data.</text>
</comment>
<dbReference type="OrthoDB" id="198554at2759"/>
<dbReference type="InterPro" id="IPR036770">
    <property type="entry name" value="Ankyrin_rpt-contain_sf"/>
</dbReference>
<dbReference type="PROSITE" id="PS50297">
    <property type="entry name" value="ANK_REP_REGION"/>
    <property type="match status" value="1"/>
</dbReference>
<proteinExistence type="predicted"/>
<dbReference type="AlphaFoldDB" id="A0A196SA60"/>
<dbReference type="Gene3D" id="1.25.40.20">
    <property type="entry name" value="Ankyrin repeat-containing domain"/>
    <property type="match status" value="1"/>
</dbReference>
<organism evidence="4 5">
    <name type="scientific">Blastocystis sp. subtype 1 (strain ATCC 50177 / NandII)</name>
    <dbReference type="NCBI Taxonomy" id="478820"/>
    <lineage>
        <taxon>Eukaryota</taxon>
        <taxon>Sar</taxon>
        <taxon>Stramenopiles</taxon>
        <taxon>Bigyra</taxon>
        <taxon>Opalozoa</taxon>
        <taxon>Opalinata</taxon>
        <taxon>Blastocystidae</taxon>
        <taxon>Blastocystis</taxon>
    </lineage>
</organism>
<protein>
    <submittedName>
        <fullName evidence="4">Uncharacterized protein</fullName>
    </submittedName>
</protein>
<keyword evidence="5" id="KW-1185">Reference proteome</keyword>
<evidence type="ECO:0000256" key="2">
    <source>
        <dbReference type="ARBA" id="ARBA00023043"/>
    </source>
</evidence>
<evidence type="ECO:0000313" key="4">
    <source>
        <dbReference type="EMBL" id="OAO13945.1"/>
    </source>
</evidence>